<reference evidence="13" key="1">
    <citation type="submission" date="2020-04" db="EMBL/GenBank/DDBJ databases">
        <authorList>
            <person name="Alioto T."/>
            <person name="Alioto T."/>
            <person name="Gomez Garrido J."/>
        </authorList>
    </citation>
    <scope>NUCLEOTIDE SEQUENCE</scope>
    <source>
        <strain evidence="13">A484AB</strain>
    </source>
</reference>
<dbReference type="CDD" id="cd00190">
    <property type="entry name" value="Tryp_SPc"/>
    <property type="match status" value="1"/>
</dbReference>
<dbReference type="SMART" id="SM00235">
    <property type="entry name" value="ZnMc"/>
    <property type="match status" value="1"/>
</dbReference>
<dbReference type="InterPro" id="IPR034035">
    <property type="entry name" value="Astacin-like_dom"/>
</dbReference>
<sequence>MKEWSEKTCIRFVRRTNQAGYVEFFRGGGCWSYVGMTGRKQQISLAGGCWRHGIVVHEIGHALGFWHEQSRPDRDEYVTIMWDNIPSGNRHNFKKYTKTQIDSLNIPYDYASIMHYGRRAFSNNGRDTIVPKKSGVTIGQRGGLSPSDVQQMNLMYNCKQGTPPPPRPTTPRPTPPRPTPPRPTPPRPTQPSNGIKVELRSEGCDDPKLVQVHCGRAYIKVNGRDYARKRRGHNLVILDLQTGRIEHQGVYDTHGSRYQSEQMAKKLNGLVNARQKKVILIAVQDEARSRMTSSLESAIVRVGGRKPVRPAYRGSFALVGYTGTDRPSWIQQVMKPRRMGPSQIMTVISSGPGPVTPRPTPPSPRPTPPSPRPPVGSCGVSGVTGRLIGGTNAAPGAWPWQIALLKSGRFGCGGSLVYPDWVVTAGHCISRSTSTSSYTILLGAHNRNSPQSHEQRIRAKKVIVHPQYGRPTLNNDIALIQLERPATLTSRISTVCLPSHNFDVPLNSECYITGWGKIRHPGSSHHTLQQARLPPVSQEQCKKKLAQSPDGHRLSITEQMLCAGVDDSILSGCHGDSGGPYVCRDSNNRFVLQGAVSWGSPRCASSERYTVFARVAKFRNWIDSEIRRAG</sequence>
<dbReference type="FunFam" id="3.40.390.10:FF:000015">
    <property type="entry name" value="Meprin A subunit"/>
    <property type="match status" value="1"/>
</dbReference>
<dbReference type="EMBL" id="CACRXK020000513">
    <property type="protein sequence ID" value="CAB3982539.1"/>
    <property type="molecule type" value="Genomic_DNA"/>
</dbReference>
<dbReference type="SUPFAM" id="SSF50494">
    <property type="entry name" value="Trypsin-like serine proteases"/>
    <property type="match status" value="1"/>
</dbReference>
<evidence type="ECO:0000256" key="8">
    <source>
        <dbReference type="ARBA" id="ARBA00023145"/>
    </source>
</evidence>
<dbReference type="Proteomes" id="UP001152795">
    <property type="component" value="Unassembled WGS sequence"/>
</dbReference>
<evidence type="ECO:0000256" key="12">
    <source>
        <dbReference type="SAM" id="MobiDB-lite"/>
    </source>
</evidence>
<feature type="active site" evidence="11">
    <location>
        <position position="58"/>
    </location>
</feature>
<dbReference type="GO" id="GO:0006508">
    <property type="term" value="P:proteolysis"/>
    <property type="evidence" value="ECO:0007669"/>
    <property type="project" value="UniProtKB-KW"/>
</dbReference>
<dbReference type="Pfam" id="PF01400">
    <property type="entry name" value="Astacin"/>
    <property type="match status" value="1"/>
</dbReference>
<keyword evidence="10" id="KW-0325">Glycoprotein</keyword>
<dbReference type="PROSITE" id="PS00134">
    <property type="entry name" value="TRYPSIN_HIS"/>
    <property type="match status" value="1"/>
</dbReference>
<dbReference type="InterPro" id="IPR043504">
    <property type="entry name" value="Peptidase_S1_PA_chymotrypsin"/>
</dbReference>
<feature type="binding site" evidence="11">
    <location>
        <position position="61"/>
    </location>
    <ligand>
        <name>Zn(2+)</name>
        <dbReference type="ChEBI" id="CHEBI:29105"/>
        <note>catalytic</note>
    </ligand>
</feature>
<evidence type="ECO:0000256" key="9">
    <source>
        <dbReference type="ARBA" id="ARBA00023157"/>
    </source>
</evidence>
<evidence type="ECO:0000256" key="11">
    <source>
        <dbReference type="PROSITE-ProRule" id="PRU01211"/>
    </source>
</evidence>
<dbReference type="InterPro" id="IPR024079">
    <property type="entry name" value="MetalloPept_cat_dom_sf"/>
</dbReference>
<dbReference type="Gene3D" id="2.40.10.10">
    <property type="entry name" value="Trypsin-like serine proteases"/>
    <property type="match status" value="1"/>
</dbReference>
<evidence type="ECO:0000256" key="4">
    <source>
        <dbReference type="ARBA" id="ARBA00022801"/>
    </source>
</evidence>
<feature type="compositionally biased region" description="Pro residues" evidence="12">
    <location>
        <begin position="162"/>
        <end position="189"/>
    </location>
</feature>
<feature type="compositionally biased region" description="Pro residues" evidence="12">
    <location>
        <begin position="354"/>
        <end position="374"/>
    </location>
</feature>
<proteinExistence type="predicted"/>
<keyword evidence="7 11" id="KW-0482">Metalloprotease</keyword>
<evidence type="ECO:0000313" key="14">
    <source>
        <dbReference type="Proteomes" id="UP001152795"/>
    </source>
</evidence>
<keyword evidence="3" id="KW-0732">Signal</keyword>
<evidence type="ECO:0000256" key="5">
    <source>
        <dbReference type="ARBA" id="ARBA00022825"/>
    </source>
</evidence>
<evidence type="ECO:0000256" key="3">
    <source>
        <dbReference type="ARBA" id="ARBA00022729"/>
    </source>
</evidence>
<dbReference type="OrthoDB" id="5973404at2759"/>
<dbReference type="PANTHER" id="PTHR10127:SF780">
    <property type="entry name" value="METALLOENDOPEPTIDASE"/>
    <property type="match status" value="1"/>
</dbReference>
<dbReference type="Pfam" id="PF15711">
    <property type="entry name" value="ILEI"/>
    <property type="match status" value="1"/>
</dbReference>
<keyword evidence="6 11" id="KW-0862">Zinc</keyword>
<dbReference type="InterPro" id="IPR039477">
    <property type="entry name" value="ILEI/PANDER_dom"/>
</dbReference>
<evidence type="ECO:0000256" key="1">
    <source>
        <dbReference type="ARBA" id="ARBA00022670"/>
    </source>
</evidence>
<name>A0A6S7G1B8_PARCT</name>
<dbReference type="PROSITE" id="PS50240">
    <property type="entry name" value="TRYPSIN_DOM"/>
    <property type="match status" value="1"/>
</dbReference>
<dbReference type="PROSITE" id="PS00135">
    <property type="entry name" value="TRYPSIN_SER"/>
    <property type="match status" value="1"/>
</dbReference>
<keyword evidence="9" id="KW-1015">Disulfide bond</keyword>
<dbReference type="Gene3D" id="3.40.390.10">
    <property type="entry name" value="Collagenase (Catalytic Domain)"/>
    <property type="match status" value="1"/>
</dbReference>
<comment type="caution">
    <text evidence="11">Lacks conserved residue(s) required for the propagation of feature annotation.</text>
</comment>
<dbReference type="InterPro" id="IPR001506">
    <property type="entry name" value="Peptidase_M12A"/>
</dbReference>
<keyword evidence="5" id="KW-0720">Serine protease</keyword>
<dbReference type="CDD" id="cd04280">
    <property type="entry name" value="ZnMc_astacin_like"/>
    <property type="match status" value="1"/>
</dbReference>
<dbReference type="GO" id="GO:0004252">
    <property type="term" value="F:serine-type endopeptidase activity"/>
    <property type="evidence" value="ECO:0007669"/>
    <property type="project" value="InterPro"/>
</dbReference>
<feature type="region of interest" description="Disordered" evidence="12">
    <location>
        <begin position="344"/>
        <end position="382"/>
    </location>
</feature>
<comment type="caution">
    <text evidence="13">The sequence shown here is derived from an EMBL/GenBank/DDBJ whole genome shotgun (WGS) entry which is preliminary data.</text>
</comment>
<dbReference type="PANTHER" id="PTHR10127">
    <property type="entry name" value="DISCOIDIN, CUB, EGF, LAMININ , AND ZINC METALLOPROTEASE DOMAIN CONTAINING"/>
    <property type="match status" value="1"/>
</dbReference>
<evidence type="ECO:0000256" key="6">
    <source>
        <dbReference type="ARBA" id="ARBA00022833"/>
    </source>
</evidence>
<dbReference type="InterPro" id="IPR001254">
    <property type="entry name" value="Trypsin_dom"/>
</dbReference>
<feature type="binding site" evidence="11">
    <location>
        <position position="57"/>
    </location>
    <ligand>
        <name>Zn(2+)</name>
        <dbReference type="ChEBI" id="CHEBI:29105"/>
        <note>catalytic</note>
    </ligand>
</feature>
<dbReference type="PROSITE" id="PS51864">
    <property type="entry name" value="ASTACIN"/>
    <property type="match status" value="1"/>
</dbReference>
<keyword evidence="4 11" id="KW-0378">Hydrolase</keyword>
<feature type="binding site" evidence="11">
    <location>
        <position position="67"/>
    </location>
    <ligand>
        <name>Zn(2+)</name>
        <dbReference type="ChEBI" id="CHEBI:29105"/>
        <note>catalytic</note>
    </ligand>
</feature>
<gene>
    <name evidence="13" type="ORF">PACLA_8A032657</name>
</gene>
<keyword evidence="2 11" id="KW-0479">Metal-binding</keyword>
<dbReference type="InterPro" id="IPR033116">
    <property type="entry name" value="TRYPSIN_SER"/>
</dbReference>
<comment type="cofactor">
    <cofactor evidence="11">
        <name>Zn(2+)</name>
        <dbReference type="ChEBI" id="CHEBI:29105"/>
    </cofactor>
    <text evidence="11">Binds 1 zinc ion per subunit.</text>
</comment>
<dbReference type="InterPro" id="IPR009003">
    <property type="entry name" value="Peptidase_S1_PA"/>
</dbReference>
<dbReference type="PROSITE" id="PS52031">
    <property type="entry name" value="GG_LECTIN"/>
    <property type="match status" value="1"/>
</dbReference>
<dbReference type="SMART" id="SM00020">
    <property type="entry name" value="Tryp_SPc"/>
    <property type="match status" value="1"/>
</dbReference>
<evidence type="ECO:0000256" key="7">
    <source>
        <dbReference type="ARBA" id="ARBA00023049"/>
    </source>
</evidence>
<dbReference type="GO" id="GO:0008270">
    <property type="term" value="F:zinc ion binding"/>
    <property type="evidence" value="ECO:0007669"/>
    <property type="project" value="UniProtKB-UniRule"/>
</dbReference>
<dbReference type="AlphaFoldDB" id="A0A6S7G1B8"/>
<keyword evidence="14" id="KW-1185">Reference proteome</keyword>
<protein>
    <submittedName>
        <fullName evidence="13">Chymotrypsinogen B-like</fullName>
    </submittedName>
</protein>
<dbReference type="PRINTS" id="PR00480">
    <property type="entry name" value="ASTACIN"/>
</dbReference>
<dbReference type="InterPro" id="IPR006026">
    <property type="entry name" value="Peptidase_Metallo"/>
</dbReference>
<organism evidence="13 14">
    <name type="scientific">Paramuricea clavata</name>
    <name type="common">Red gorgonian</name>
    <name type="synonym">Violescent sea-whip</name>
    <dbReference type="NCBI Taxonomy" id="317549"/>
    <lineage>
        <taxon>Eukaryota</taxon>
        <taxon>Metazoa</taxon>
        <taxon>Cnidaria</taxon>
        <taxon>Anthozoa</taxon>
        <taxon>Octocorallia</taxon>
        <taxon>Malacalcyonacea</taxon>
        <taxon>Plexauridae</taxon>
        <taxon>Paramuricea</taxon>
    </lineage>
</organism>
<evidence type="ECO:0000256" key="10">
    <source>
        <dbReference type="ARBA" id="ARBA00023180"/>
    </source>
</evidence>
<dbReference type="GO" id="GO:0004222">
    <property type="term" value="F:metalloendopeptidase activity"/>
    <property type="evidence" value="ECO:0007669"/>
    <property type="project" value="UniProtKB-UniRule"/>
</dbReference>
<dbReference type="Pfam" id="PF00089">
    <property type="entry name" value="Trypsin"/>
    <property type="match status" value="1"/>
</dbReference>
<accession>A0A6S7G1B8</accession>
<feature type="region of interest" description="Disordered" evidence="12">
    <location>
        <begin position="125"/>
        <end position="193"/>
    </location>
</feature>
<evidence type="ECO:0000256" key="2">
    <source>
        <dbReference type="ARBA" id="ARBA00022723"/>
    </source>
</evidence>
<keyword evidence="1 11" id="KW-0645">Protease</keyword>
<keyword evidence="8" id="KW-0865">Zymogen</keyword>
<dbReference type="SUPFAM" id="SSF55486">
    <property type="entry name" value="Metalloproteases ('zincins'), catalytic domain"/>
    <property type="match status" value="1"/>
</dbReference>
<evidence type="ECO:0000313" key="13">
    <source>
        <dbReference type="EMBL" id="CAB3982539.1"/>
    </source>
</evidence>
<dbReference type="FunFam" id="2.40.10.10:FF:000003">
    <property type="entry name" value="Transmembrane serine protease 3"/>
    <property type="match status" value="1"/>
</dbReference>
<dbReference type="InterPro" id="IPR018114">
    <property type="entry name" value="TRYPSIN_HIS"/>
</dbReference>